<dbReference type="Gene3D" id="3.20.20.330">
    <property type="entry name" value="Homocysteine-binding-like domain"/>
    <property type="match status" value="1"/>
</dbReference>
<dbReference type="RefSeq" id="WP_283229950.1">
    <property type="nucleotide sequence ID" value="NZ_JASGBQ010000002.1"/>
</dbReference>
<gene>
    <name evidence="6" type="ORF">QJ036_02980</name>
</gene>
<dbReference type="PROSITE" id="PS50970">
    <property type="entry name" value="HCY"/>
    <property type="match status" value="1"/>
</dbReference>
<dbReference type="InterPro" id="IPR036589">
    <property type="entry name" value="HCY_dom_sf"/>
</dbReference>
<dbReference type="Pfam" id="PF02574">
    <property type="entry name" value="S-methyl_trans"/>
    <property type="match status" value="1"/>
</dbReference>
<evidence type="ECO:0000313" key="6">
    <source>
        <dbReference type="EMBL" id="MDI9241441.1"/>
    </source>
</evidence>
<dbReference type="PIRSF" id="PIRSF037505">
    <property type="entry name" value="Betaine_HMT"/>
    <property type="match status" value="1"/>
</dbReference>
<keyword evidence="7" id="KW-1185">Reference proteome</keyword>
<evidence type="ECO:0000313" key="7">
    <source>
        <dbReference type="Proteomes" id="UP001300383"/>
    </source>
</evidence>
<dbReference type="AlphaFoldDB" id="A0AAP4B7Q4"/>
<proteinExistence type="predicted"/>
<feature type="binding site" evidence="3 4">
    <location>
        <position position="203"/>
    </location>
    <ligand>
        <name>Zn(2+)</name>
        <dbReference type="ChEBI" id="CHEBI:29105"/>
    </ligand>
</feature>
<dbReference type="SUPFAM" id="SSF82282">
    <property type="entry name" value="Homocysteine S-methyltransferase"/>
    <property type="match status" value="1"/>
</dbReference>
<dbReference type="PANTHER" id="PTHR11103:SF18">
    <property type="entry name" value="SLR1189 PROTEIN"/>
    <property type="match status" value="1"/>
</dbReference>
<keyword evidence="2 4" id="KW-0808">Transferase</keyword>
<evidence type="ECO:0000256" key="4">
    <source>
        <dbReference type="PROSITE-ProRule" id="PRU00333"/>
    </source>
</evidence>
<evidence type="ECO:0000256" key="3">
    <source>
        <dbReference type="PIRSR" id="PIRSR037505-2"/>
    </source>
</evidence>
<keyword evidence="1 4" id="KW-0489">Methyltransferase</keyword>
<dbReference type="InterPro" id="IPR003726">
    <property type="entry name" value="HCY_dom"/>
</dbReference>
<feature type="binding site" evidence="3 4">
    <location>
        <position position="270"/>
    </location>
    <ligand>
        <name>Zn(2+)</name>
        <dbReference type="ChEBI" id="CHEBI:29105"/>
    </ligand>
</feature>
<organism evidence="6 7">
    <name type="scientific">Fusibacillus kribbianus</name>
    <dbReference type="NCBI Taxonomy" id="3044208"/>
    <lineage>
        <taxon>Bacteria</taxon>
        <taxon>Bacillati</taxon>
        <taxon>Bacillota</taxon>
        <taxon>Clostridia</taxon>
        <taxon>Lachnospirales</taxon>
        <taxon>Lachnospiraceae</taxon>
        <taxon>Fusibacillus</taxon>
    </lineage>
</organism>
<comment type="cofactor">
    <cofactor evidence="3">
        <name>Zn(2+)</name>
        <dbReference type="ChEBI" id="CHEBI:29105"/>
    </cofactor>
    <text evidence="3">Binds 1 zinc ion per subunit.</text>
</comment>
<sequence>MTREEFKQLVNRGTVLVDGATGSNLLKAGMPRGVCAEQWICENRQVMIDLQRAYKEAGSQIVYAPTFTANRVNLTDRGLYGQIRELNRELVGISREAVGTDCLVAGDLTTTSKMDEDYGVLLDIYREQIGILAEAGVDLLVAETMLGLDETMAALEACREVCSLPIMCSMTIESDGSLFFGGNVFDTVQALAEMGADAVGINCSVGPDRLESVVQNMKKQVTVPLLVKPNAGMPTITETGEAVYSMEAEEFAQHMKRLVELGADVIGGCCGTTPEFIKRLAEVCRRCDGGK</sequence>
<protein>
    <submittedName>
        <fullName evidence="6">Homocysteine S-methyltransferase family protein</fullName>
    </submittedName>
</protein>
<reference evidence="6 7" key="1">
    <citation type="submission" date="2023-05" db="EMBL/GenBank/DDBJ databases">
        <title>[ruminococcus] sp. nov., isolated from a pig farm feces dump.</title>
        <authorList>
            <person name="Chang Y.-H."/>
        </authorList>
    </citation>
    <scope>NUCLEOTIDE SEQUENCE [LARGE SCALE GENOMIC DNA]</scope>
    <source>
        <strain evidence="6 7">YH-rum2234</strain>
    </source>
</reference>
<dbReference type="Proteomes" id="UP001300383">
    <property type="component" value="Unassembled WGS sequence"/>
</dbReference>
<name>A0AAP4B7Q4_9FIRM</name>
<keyword evidence="3 4" id="KW-0479">Metal-binding</keyword>
<dbReference type="GO" id="GO:0008270">
    <property type="term" value="F:zinc ion binding"/>
    <property type="evidence" value="ECO:0007669"/>
    <property type="project" value="InterPro"/>
</dbReference>
<dbReference type="GO" id="GO:0009086">
    <property type="term" value="P:methionine biosynthetic process"/>
    <property type="evidence" value="ECO:0007669"/>
    <property type="project" value="InterPro"/>
</dbReference>
<dbReference type="EMBL" id="JASGBQ010000002">
    <property type="protein sequence ID" value="MDI9241441.1"/>
    <property type="molecule type" value="Genomic_DNA"/>
</dbReference>
<evidence type="ECO:0000256" key="2">
    <source>
        <dbReference type="ARBA" id="ARBA00022679"/>
    </source>
</evidence>
<dbReference type="GO" id="GO:0008168">
    <property type="term" value="F:methyltransferase activity"/>
    <property type="evidence" value="ECO:0007669"/>
    <property type="project" value="UniProtKB-UniRule"/>
</dbReference>
<evidence type="ECO:0000259" key="5">
    <source>
        <dbReference type="PROSITE" id="PS50970"/>
    </source>
</evidence>
<dbReference type="GO" id="GO:0032259">
    <property type="term" value="P:methylation"/>
    <property type="evidence" value="ECO:0007669"/>
    <property type="project" value="UniProtKB-KW"/>
</dbReference>
<accession>A0AAP4B7Q4</accession>
<dbReference type="InterPro" id="IPR017226">
    <property type="entry name" value="BHMT-like"/>
</dbReference>
<evidence type="ECO:0000256" key="1">
    <source>
        <dbReference type="ARBA" id="ARBA00022603"/>
    </source>
</evidence>
<comment type="caution">
    <text evidence="6">The sequence shown here is derived from an EMBL/GenBank/DDBJ whole genome shotgun (WGS) entry which is preliminary data.</text>
</comment>
<dbReference type="PANTHER" id="PTHR11103">
    <property type="entry name" value="SLR1189 PROTEIN"/>
    <property type="match status" value="1"/>
</dbReference>
<feature type="domain" description="Hcy-binding" evidence="5">
    <location>
        <begin position="3"/>
        <end position="284"/>
    </location>
</feature>
<feature type="binding site" evidence="3 4">
    <location>
        <position position="269"/>
    </location>
    <ligand>
        <name>Zn(2+)</name>
        <dbReference type="ChEBI" id="CHEBI:29105"/>
    </ligand>
</feature>
<keyword evidence="3 4" id="KW-0862">Zinc</keyword>